<dbReference type="Gene3D" id="1.10.510.10">
    <property type="entry name" value="Transferase(Phosphotransferase) domain 1"/>
    <property type="match status" value="1"/>
</dbReference>
<evidence type="ECO:0000313" key="3">
    <source>
        <dbReference type="EMBL" id="MFC6670665.1"/>
    </source>
</evidence>
<dbReference type="InterPro" id="IPR008271">
    <property type="entry name" value="Ser/Thr_kinase_AS"/>
</dbReference>
<dbReference type="PROSITE" id="PS50011">
    <property type="entry name" value="PROTEIN_KINASE_DOM"/>
    <property type="match status" value="1"/>
</dbReference>
<dbReference type="PROSITE" id="PS00108">
    <property type="entry name" value="PROTEIN_KINASE_ST"/>
    <property type="match status" value="1"/>
</dbReference>
<proteinExistence type="predicted"/>
<name>A0ABW1ZZL0_9GAMM</name>
<dbReference type="Proteomes" id="UP001596422">
    <property type="component" value="Unassembled WGS sequence"/>
</dbReference>
<dbReference type="SUPFAM" id="SSF56112">
    <property type="entry name" value="Protein kinase-like (PK-like)"/>
    <property type="match status" value="1"/>
</dbReference>
<evidence type="ECO:0000313" key="4">
    <source>
        <dbReference type="Proteomes" id="UP001596422"/>
    </source>
</evidence>
<dbReference type="RefSeq" id="WP_379909165.1">
    <property type="nucleotide sequence ID" value="NZ_JBHSWE010000001.1"/>
</dbReference>
<reference evidence="4" key="1">
    <citation type="journal article" date="2019" name="Int. J. Syst. Evol. Microbiol.">
        <title>The Global Catalogue of Microorganisms (GCM) 10K type strain sequencing project: providing services to taxonomists for standard genome sequencing and annotation.</title>
        <authorList>
            <consortium name="The Broad Institute Genomics Platform"/>
            <consortium name="The Broad Institute Genome Sequencing Center for Infectious Disease"/>
            <person name="Wu L."/>
            <person name="Ma J."/>
        </authorList>
    </citation>
    <scope>NUCLEOTIDE SEQUENCE [LARGE SCALE GENOMIC DNA]</scope>
    <source>
        <strain evidence="4">NBRC 111756</strain>
    </source>
</reference>
<dbReference type="InterPro" id="IPR011009">
    <property type="entry name" value="Kinase-like_dom_sf"/>
</dbReference>
<dbReference type="Pfam" id="PF00069">
    <property type="entry name" value="Pkinase"/>
    <property type="match status" value="1"/>
</dbReference>
<gene>
    <name evidence="3" type="ORF">ACFQDL_11690</name>
</gene>
<organism evidence="3 4">
    <name type="scientific">Marinobacterium aestuariivivens</name>
    <dbReference type="NCBI Taxonomy" id="1698799"/>
    <lineage>
        <taxon>Bacteria</taxon>
        <taxon>Pseudomonadati</taxon>
        <taxon>Pseudomonadota</taxon>
        <taxon>Gammaproteobacteria</taxon>
        <taxon>Oceanospirillales</taxon>
        <taxon>Oceanospirillaceae</taxon>
        <taxon>Marinobacterium</taxon>
    </lineage>
</organism>
<comment type="caution">
    <text evidence="3">The sequence shown here is derived from an EMBL/GenBank/DDBJ whole genome shotgun (WGS) entry which is preliminary data.</text>
</comment>
<dbReference type="EMBL" id="JBHSWE010000001">
    <property type="protein sequence ID" value="MFC6670665.1"/>
    <property type="molecule type" value="Genomic_DNA"/>
</dbReference>
<feature type="region of interest" description="Disordered" evidence="1">
    <location>
        <begin position="208"/>
        <end position="229"/>
    </location>
</feature>
<accession>A0ABW1ZZL0</accession>
<protein>
    <recommendedName>
        <fullName evidence="2">Protein kinase domain-containing protein</fullName>
    </recommendedName>
</protein>
<evidence type="ECO:0000259" key="2">
    <source>
        <dbReference type="PROSITE" id="PS50011"/>
    </source>
</evidence>
<dbReference type="InterPro" id="IPR000719">
    <property type="entry name" value="Prot_kinase_dom"/>
</dbReference>
<sequence>MQAAPGDLRRLLPEAGLYAPDAVAVARNLWRLRHRSSGDWHRVKAGRGAQRHYFLAREAYWLQRLGPALPLPRVHDLQDRGGWSLLITDFLPGETLSQHIRAHDGRCPDPATLLAQLVDMLQVSHRAGVVHGDIKPGNLLYDGHRLHLLDWAGAAADGTPIDGLHFRAYSPSYSLPALQQGRGRMEPLHDWYACLVIARLLQGAGWPGQSGARSDPPATPSPTGSTTATYRLPSAARWSRPFVRSTRRYRLRPASLEFRLPKPMPQRDACSLSARINIRI</sequence>
<keyword evidence="4" id="KW-1185">Reference proteome</keyword>
<evidence type="ECO:0000256" key="1">
    <source>
        <dbReference type="SAM" id="MobiDB-lite"/>
    </source>
</evidence>
<feature type="domain" description="Protein kinase" evidence="2">
    <location>
        <begin position="1"/>
        <end position="280"/>
    </location>
</feature>
<dbReference type="SMART" id="SM00220">
    <property type="entry name" value="S_TKc"/>
    <property type="match status" value="1"/>
</dbReference>